<reference evidence="3 5" key="2">
    <citation type="submission" date="2018-08" db="EMBL/GenBank/DDBJ databases">
        <title>Genomic Encyclopedia of Archaeal and Bacterial Type Strains, Phase II (KMG-II): from individual species to whole genera.</title>
        <authorList>
            <person name="Goeker M."/>
        </authorList>
    </citation>
    <scope>NUCLEOTIDE SEQUENCE [LARGE SCALE GENOMIC DNA]</scope>
    <source>
        <strain evidence="3 5">DSM 2261</strain>
    </source>
</reference>
<evidence type="ECO:0000313" key="5">
    <source>
        <dbReference type="Proteomes" id="UP000256345"/>
    </source>
</evidence>
<dbReference type="Pfam" id="PF13243">
    <property type="entry name" value="SQHop_cyclase_C"/>
    <property type="match status" value="1"/>
</dbReference>
<gene>
    <name evidence="2" type="ORF">AA314_04151</name>
    <name evidence="3" type="ORF">ATI61_10887</name>
</gene>
<protein>
    <submittedName>
        <fullName evidence="3">Squalene-hopene cyclase-like protein</fullName>
    </submittedName>
</protein>
<accession>A0AAC8Q7T8</accession>
<organism evidence="2 4">
    <name type="scientific">Archangium gephyra</name>
    <dbReference type="NCBI Taxonomy" id="48"/>
    <lineage>
        <taxon>Bacteria</taxon>
        <taxon>Pseudomonadati</taxon>
        <taxon>Myxococcota</taxon>
        <taxon>Myxococcia</taxon>
        <taxon>Myxococcales</taxon>
        <taxon>Cystobacterineae</taxon>
        <taxon>Archangiaceae</taxon>
        <taxon>Archangium</taxon>
    </lineage>
</organism>
<reference evidence="2 4" key="1">
    <citation type="submission" date="2015-05" db="EMBL/GenBank/DDBJ databases">
        <title>Genome assembly of Archangium gephyra DSM 2261.</title>
        <authorList>
            <person name="Sharma G."/>
            <person name="Subramanian S."/>
        </authorList>
    </citation>
    <scope>NUCLEOTIDE SEQUENCE [LARGE SCALE GENOMIC DNA]</scope>
    <source>
        <strain evidence="2 4">DSM 2261</strain>
    </source>
</reference>
<sequence length="611" mass="67914">MGADVKQYSDVKEYLERLRKEVVVLGAGGGLAAASVYDTAQVLRYAPDPAPQRRLKVVEWLLAQQQVQGEGKAKGWGKRGVSPLAQAVPTMAAMLALHAHSADYPEDLRQRVQEAVEQGRLFMRQNAQAWAAAVPLPDDIPVAVELILPRLLDDAPADWDLPRQPFQDLRTLGQKRLALIAKFKPGPDSTPAHAWEAWGGEPEERWLMSVGTRVTEGATSGTTERVTVGHSPSATAFWLKKKRDEFKQLHGDDSAFEASEYVQKIRNYLADCTASTQTDVSGTYPTCYPINRWEQLWGLLSLFETGVQLLSDSSEALHPQDAARLERIFTQRYGEAVAQTRDVLSRLQADIHTHQRDVRSALKKEGMGLSDHFICDGDDSAAALCVLLAGRSNTEQDQALKASADALRVRYERGDGQFTTYPHELQPSLTTTAHWIPLLKLLDRDTSASVRLLVDKREKKEGSRFEGLWLVDKWHCSWLYATSQSMIALEMADDAVADEALLKAIPRLLAQQNADGSWGEHQAAGTETAFGIRSLLCLRGRERFQHLFTEEGEVTRAIQKATRWLEAHVAATAPGKPLGETYWIDKEPFATPRLDNLYVLSSLIALKLAGY</sequence>
<dbReference type="Proteomes" id="UP000256345">
    <property type="component" value="Unassembled WGS sequence"/>
</dbReference>
<name>A0AAC8Q7T8_9BACT</name>
<keyword evidence="5" id="KW-1185">Reference proteome</keyword>
<feature type="domain" description="Squalene cyclase C-terminal" evidence="1">
    <location>
        <begin position="432"/>
        <end position="523"/>
    </location>
</feature>
<evidence type="ECO:0000313" key="2">
    <source>
        <dbReference type="EMBL" id="AKJ02525.1"/>
    </source>
</evidence>
<dbReference type="Proteomes" id="UP000035579">
    <property type="component" value="Chromosome"/>
</dbReference>
<evidence type="ECO:0000313" key="3">
    <source>
        <dbReference type="EMBL" id="REG28554.1"/>
    </source>
</evidence>
<dbReference type="EMBL" id="CP011509">
    <property type="protein sequence ID" value="AKJ02525.1"/>
    <property type="molecule type" value="Genomic_DNA"/>
</dbReference>
<evidence type="ECO:0000313" key="4">
    <source>
        <dbReference type="Proteomes" id="UP000035579"/>
    </source>
</evidence>
<dbReference type="Gene3D" id="1.50.10.160">
    <property type="match status" value="1"/>
</dbReference>
<evidence type="ECO:0000259" key="1">
    <source>
        <dbReference type="Pfam" id="PF13243"/>
    </source>
</evidence>
<dbReference type="RefSeq" id="WP_047856819.1">
    <property type="nucleotide sequence ID" value="NZ_CP011509.1"/>
</dbReference>
<dbReference type="Gene3D" id="1.50.10.20">
    <property type="match status" value="1"/>
</dbReference>
<dbReference type="KEGG" id="age:AA314_04151"/>
<dbReference type="InterPro" id="IPR032696">
    <property type="entry name" value="SQ_cyclase_C"/>
</dbReference>
<dbReference type="InterPro" id="IPR008930">
    <property type="entry name" value="Terpenoid_cyclase/PrenylTrfase"/>
</dbReference>
<dbReference type="AlphaFoldDB" id="A0AAC8Q7T8"/>
<dbReference type="SUPFAM" id="SSF48239">
    <property type="entry name" value="Terpenoid cyclases/Protein prenyltransferases"/>
    <property type="match status" value="1"/>
</dbReference>
<proteinExistence type="predicted"/>
<dbReference type="EMBL" id="QUMU01000008">
    <property type="protein sequence ID" value="REG28554.1"/>
    <property type="molecule type" value="Genomic_DNA"/>
</dbReference>